<dbReference type="Pfam" id="PF20455">
    <property type="entry name" value="DUF6708"/>
    <property type="match status" value="1"/>
</dbReference>
<keyword evidence="1" id="KW-0812">Transmembrane</keyword>
<feature type="transmembrane region" description="Helical" evidence="1">
    <location>
        <begin position="91"/>
        <end position="110"/>
    </location>
</feature>
<protein>
    <recommendedName>
        <fullName evidence="2">DUF6708 domain-containing protein</fullName>
    </recommendedName>
</protein>
<reference evidence="3 4" key="1">
    <citation type="submission" date="2022-01" db="EMBL/GenBank/DDBJ databases">
        <title>Whole genome-based taxonomy of the Shewanellaceae.</title>
        <authorList>
            <person name="Martin-Rodriguez A.J."/>
        </authorList>
    </citation>
    <scope>NUCLEOTIDE SEQUENCE [LARGE SCALE GENOMIC DNA]</scope>
    <source>
        <strain evidence="3 4">DSM 21332</strain>
    </source>
</reference>
<feature type="domain" description="DUF6708" evidence="2">
    <location>
        <begin position="129"/>
        <end position="305"/>
    </location>
</feature>
<name>A0ABT0NBI8_9GAMM</name>
<evidence type="ECO:0000256" key="1">
    <source>
        <dbReference type="SAM" id="Phobius"/>
    </source>
</evidence>
<proteinExistence type="predicted"/>
<feature type="transmembrane region" description="Helical" evidence="1">
    <location>
        <begin position="268"/>
        <end position="285"/>
    </location>
</feature>
<sequence length="315" mass="36638">MSDDLWIGAEQHGYAPQFRNTKAIRGVGFSTGFGTSHMMEDILSPPPRKLELEQEEGACEVSYYLHSAGTYGDFIDMRVNSVHCRQTLTRFSQFFLFPMMLFVYLVIRLGRDDTPWLYLSPAEAWLFGACLLLVLIDVCRPIRTPVRFHHNNREVYVFHKKALYRIPWKYCHIALMYAPHHIGQGAFTDAYNLNLWLYPDYCVNGKCGSQPVALNLCMCVGDPESAYDYWEFVRRFMEEGSDSLQHANEQKAWVLKIPHSDWSKKAKIIGWLLSPLFYCLLPFISPSQFATRFNPIRDRWPPEVHQWTGRKVSGY</sequence>
<feature type="transmembrane region" description="Helical" evidence="1">
    <location>
        <begin position="116"/>
        <end position="139"/>
    </location>
</feature>
<accession>A0ABT0NBI8</accession>
<dbReference type="Proteomes" id="UP001202831">
    <property type="component" value="Unassembled WGS sequence"/>
</dbReference>
<gene>
    <name evidence="3" type="ORF">L2725_17035</name>
</gene>
<evidence type="ECO:0000313" key="3">
    <source>
        <dbReference type="EMBL" id="MCL2915460.1"/>
    </source>
</evidence>
<dbReference type="InterPro" id="IPR046554">
    <property type="entry name" value="DUF6708"/>
</dbReference>
<keyword evidence="4" id="KW-1185">Reference proteome</keyword>
<comment type="caution">
    <text evidence="3">The sequence shown here is derived from an EMBL/GenBank/DDBJ whole genome shotgun (WGS) entry which is preliminary data.</text>
</comment>
<keyword evidence="1" id="KW-1133">Transmembrane helix</keyword>
<evidence type="ECO:0000313" key="4">
    <source>
        <dbReference type="Proteomes" id="UP001202831"/>
    </source>
</evidence>
<evidence type="ECO:0000259" key="2">
    <source>
        <dbReference type="Pfam" id="PF20455"/>
    </source>
</evidence>
<organism evidence="3 4">
    <name type="scientific">Shewanella corallii</name>
    <dbReference type="NCBI Taxonomy" id="560080"/>
    <lineage>
        <taxon>Bacteria</taxon>
        <taxon>Pseudomonadati</taxon>
        <taxon>Pseudomonadota</taxon>
        <taxon>Gammaproteobacteria</taxon>
        <taxon>Alteromonadales</taxon>
        <taxon>Shewanellaceae</taxon>
        <taxon>Shewanella</taxon>
    </lineage>
</organism>
<dbReference type="RefSeq" id="WP_249250040.1">
    <property type="nucleotide sequence ID" value="NZ_JAKIKT010000007.1"/>
</dbReference>
<dbReference type="EMBL" id="JAKIKT010000007">
    <property type="protein sequence ID" value="MCL2915460.1"/>
    <property type="molecule type" value="Genomic_DNA"/>
</dbReference>
<keyword evidence="1" id="KW-0472">Membrane</keyword>